<evidence type="ECO:0000256" key="1">
    <source>
        <dbReference type="ARBA" id="ARBA00007017"/>
    </source>
</evidence>
<dbReference type="GO" id="GO:0031390">
    <property type="term" value="C:Ctf18 RFC-like complex"/>
    <property type="evidence" value="ECO:0007669"/>
    <property type="project" value="InterPro"/>
</dbReference>
<dbReference type="Pfam" id="PF09724">
    <property type="entry name" value="Dcc1"/>
    <property type="match status" value="1"/>
</dbReference>
<protein>
    <submittedName>
        <fullName evidence="3">Sister chromatid cohesion protein DCC1</fullName>
    </submittedName>
</protein>
<evidence type="ECO:0000256" key="2">
    <source>
        <dbReference type="ARBA" id="ARBA00022705"/>
    </source>
</evidence>
<sequence length="423" mass="48454">MANPSTQAPDNATTTDLFFARDFVQSSYTLLELPKSLEEYINNNSDNDQLSFQVRGLDTDTAVLCTPTQTFSLQRAHTSNMLLPIAPIVESRIRSSDGNRDIDMNIESNGFMDQFPPLEDKDALDGPQYERQAVLDILDSVLDLIPISPRLERLGQLLRQNPFEGWAQESHQKGHLYTWAQIQSIIQASDKEILQWLKKNHACLIEGHWRLFKVQFMYEILQEVLMTLNVLEMRADAVDIDKICQTIEEDGSAKETGIEKWMIEHCLKSFSNENETEGLISLSAQEVPTFLGTYLLSRIGRGNQQKLEVFVKEWEKSLHGHFQADLVCLAGECIVELDRVIDRNQTIKSIRYFSKSHLPNDPAMRFTALFEIKAKWEAQEIRPFLRDLVLDEKKLDILLLKHARSVKQPGGDVIYSSRIISKK</sequence>
<keyword evidence="2" id="KW-0235">DNA replication</keyword>
<comment type="caution">
    <text evidence="3">The sequence shown here is derived from an EMBL/GenBank/DDBJ whole genome shotgun (WGS) entry which is preliminary data.</text>
</comment>
<reference evidence="3" key="2">
    <citation type="journal article" date="2022" name="Microbiol. Resour. Announc.">
        <title>Whole-Genome Sequence of Entomortierella parvispora E1425, a Mucoromycotan Fungus Associated with Burkholderiaceae-Related Endosymbiotic Bacteria.</title>
        <authorList>
            <person name="Herlambang A."/>
            <person name="Guo Y."/>
            <person name="Takashima Y."/>
            <person name="Narisawa K."/>
            <person name="Ohta H."/>
            <person name="Nishizawa T."/>
        </authorList>
    </citation>
    <scope>NUCLEOTIDE SEQUENCE</scope>
    <source>
        <strain evidence="3">E1425</strain>
    </source>
</reference>
<gene>
    <name evidence="3" type="ORF">EMPS_00441</name>
</gene>
<dbReference type="GO" id="GO:0006260">
    <property type="term" value="P:DNA replication"/>
    <property type="evidence" value="ECO:0007669"/>
    <property type="project" value="UniProtKB-KW"/>
</dbReference>
<dbReference type="Proteomes" id="UP000827284">
    <property type="component" value="Unassembled WGS sequence"/>
</dbReference>
<dbReference type="OrthoDB" id="276989at2759"/>
<dbReference type="GO" id="GO:0034088">
    <property type="term" value="P:maintenance of mitotic sister chromatid cohesion"/>
    <property type="evidence" value="ECO:0007669"/>
    <property type="project" value="TreeGrafter"/>
</dbReference>
<evidence type="ECO:0000313" key="4">
    <source>
        <dbReference type="Proteomes" id="UP000827284"/>
    </source>
</evidence>
<dbReference type="AlphaFoldDB" id="A0A9P3LRZ5"/>
<dbReference type="PANTHER" id="PTHR13395">
    <property type="entry name" value="SISTER CHROMATID COHESION PROTEIN DCC1-RELATED"/>
    <property type="match status" value="1"/>
</dbReference>
<dbReference type="GO" id="GO:0000775">
    <property type="term" value="C:chromosome, centromeric region"/>
    <property type="evidence" value="ECO:0007669"/>
    <property type="project" value="TreeGrafter"/>
</dbReference>
<dbReference type="PANTHER" id="PTHR13395:SF6">
    <property type="entry name" value="SISTER CHROMATID COHESION PROTEIN DCC1"/>
    <property type="match status" value="1"/>
</dbReference>
<comment type="similarity">
    <text evidence="1">Belongs to the DCC1 family.</text>
</comment>
<keyword evidence="4" id="KW-1185">Reference proteome</keyword>
<evidence type="ECO:0000313" key="3">
    <source>
        <dbReference type="EMBL" id="GJJ68095.1"/>
    </source>
</evidence>
<accession>A0A9P3LRZ5</accession>
<organism evidence="3 4">
    <name type="scientific">Entomortierella parvispora</name>
    <dbReference type="NCBI Taxonomy" id="205924"/>
    <lineage>
        <taxon>Eukaryota</taxon>
        <taxon>Fungi</taxon>
        <taxon>Fungi incertae sedis</taxon>
        <taxon>Mucoromycota</taxon>
        <taxon>Mortierellomycotina</taxon>
        <taxon>Mortierellomycetes</taxon>
        <taxon>Mortierellales</taxon>
        <taxon>Mortierellaceae</taxon>
        <taxon>Entomortierella</taxon>
    </lineage>
</organism>
<dbReference type="EMBL" id="BQFW01000001">
    <property type="protein sequence ID" value="GJJ68095.1"/>
    <property type="molecule type" value="Genomic_DNA"/>
</dbReference>
<proteinExistence type="inferred from homology"/>
<dbReference type="InterPro" id="IPR019128">
    <property type="entry name" value="Dcc1"/>
</dbReference>
<reference evidence="3" key="1">
    <citation type="submission" date="2021-11" db="EMBL/GenBank/DDBJ databases">
        <authorList>
            <person name="Herlambang A."/>
            <person name="Guo Y."/>
            <person name="Takashima Y."/>
            <person name="Nishizawa T."/>
        </authorList>
    </citation>
    <scope>NUCLEOTIDE SEQUENCE</scope>
    <source>
        <strain evidence="3">E1425</strain>
    </source>
</reference>
<name>A0A9P3LRZ5_9FUNG</name>
<dbReference type="GO" id="GO:0000785">
    <property type="term" value="C:chromatin"/>
    <property type="evidence" value="ECO:0007669"/>
    <property type="project" value="TreeGrafter"/>
</dbReference>